<dbReference type="RefSeq" id="WP_015817300.1">
    <property type="nucleotide sequence ID" value="NC_012997.1"/>
</dbReference>
<gene>
    <name evidence="3" type="ordered locus">TERTU_0609</name>
</gene>
<dbReference type="GO" id="GO:0005829">
    <property type="term" value="C:cytosol"/>
    <property type="evidence" value="ECO:0007669"/>
    <property type="project" value="TreeGrafter"/>
</dbReference>
<sequence length="90" mass="10025">MSEQQPPKIEFPCPDYVIKCMGTATAGYREAVLNVMERHAPGFDTNKVSVRPSRNGTFESVSVFITATGIEQLQAIHEDLKKLPETKMVL</sequence>
<dbReference type="Gene3D" id="3.30.70.260">
    <property type="match status" value="1"/>
</dbReference>
<proteinExistence type="inferred from homology"/>
<dbReference type="InterPro" id="IPR007454">
    <property type="entry name" value="UPF0250_YbeD-like"/>
</dbReference>
<dbReference type="SUPFAM" id="SSF117991">
    <property type="entry name" value="YbeD/HP0495-like"/>
    <property type="match status" value="1"/>
</dbReference>
<dbReference type="Pfam" id="PF04359">
    <property type="entry name" value="DUF493"/>
    <property type="match status" value="1"/>
</dbReference>
<dbReference type="EMBL" id="CP001614">
    <property type="protein sequence ID" value="ACR11188.1"/>
    <property type="molecule type" value="Genomic_DNA"/>
</dbReference>
<keyword evidence="4" id="KW-1185">Reference proteome</keyword>
<dbReference type="PANTHER" id="PTHR38036">
    <property type="entry name" value="UPF0250 PROTEIN YBED"/>
    <property type="match status" value="1"/>
</dbReference>
<dbReference type="Proteomes" id="UP000009080">
    <property type="component" value="Chromosome"/>
</dbReference>
<dbReference type="KEGG" id="ttu:TERTU_0609"/>
<accession>C5BNN9</accession>
<dbReference type="AlphaFoldDB" id="C5BNN9"/>
<reference evidence="3 4" key="1">
    <citation type="journal article" date="2009" name="PLoS ONE">
        <title>The complete genome of Teredinibacter turnerae T7901: an intracellular endosymbiont of marine wood-boring bivalves (shipworms).</title>
        <authorList>
            <person name="Yang J.C."/>
            <person name="Madupu R."/>
            <person name="Durkin A.S."/>
            <person name="Ekborg N.A."/>
            <person name="Pedamallu C.S."/>
            <person name="Hostetler J.B."/>
            <person name="Radune D."/>
            <person name="Toms B.S."/>
            <person name="Henrissat B."/>
            <person name="Coutinho P.M."/>
            <person name="Schwarz S."/>
            <person name="Field L."/>
            <person name="Trindade-Silva A.E."/>
            <person name="Soares C.A.G."/>
            <person name="Elshahawi S."/>
            <person name="Hanora A."/>
            <person name="Schmidt E.W."/>
            <person name="Haygood M.G."/>
            <person name="Posfai J."/>
            <person name="Benner J."/>
            <person name="Madinger C."/>
            <person name="Nove J."/>
            <person name="Anton B."/>
            <person name="Chaudhary K."/>
            <person name="Foster J."/>
            <person name="Holman A."/>
            <person name="Kumar S."/>
            <person name="Lessard P.A."/>
            <person name="Luyten Y.A."/>
            <person name="Slatko B."/>
            <person name="Wood N."/>
            <person name="Wu B."/>
            <person name="Teplitski M."/>
            <person name="Mougous J.D."/>
            <person name="Ward N."/>
            <person name="Eisen J.A."/>
            <person name="Badger J.H."/>
            <person name="Distel D.L."/>
        </authorList>
    </citation>
    <scope>NUCLEOTIDE SEQUENCE [LARGE SCALE GENOMIC DNA]</scope>
    <source>
        <strain evidence="4">ATCC 39867 / T7901</strain>
    </source>
</reference>
<dbReference type="PANTHER" id="PTHR38036:SF1">
    <property type="entry name" value="UPF0250 PROTEIN YBED"/>
    <property type="match status" value="1"/>
</dbReference>
<evidence type="ECO:0000313" key="3">
    <source>
        <dbReference type="EMBL" id="ACR11188.1"/>
    </source>
</evidence>
<comment type="similarity">
    <text evidence="1 2">Belongs to the UPF0250 family.</text>
</comment>
<evidence type="ECO:0000256" key="2">
    <source>
        <dbReference type="HAMAP-Rule" id="MF_00659"/>
    </source>
</evidence>
<protein>
    <recommendedName>
        <fullName evidence="2">UPF0250 protein TERTU_0609</fullName>
    </recommendedName>
</protein>
<dbReference type="STRING" id="377629.TERTU_0609"/>
<name>C5BNN9_TERTT</name>
<dbReference type="eggNOG" id="COG2921">
    <property type="taxonomic scope" value="Bacteria"/>
</dbReference>
<dbReference type="InterPro" id="IPR027471">
    <property type="entry name" value="YbeD-like_sf"/>
</dbReference>
<evidence type="ECO:0000313" key="4">
    <source>
        <dbReference type="Proteomes" id="UP000009080"/>
    </source>
</evidence>
<dbReference type="OrthoDB" id="9793424at2"/>
<dbReference type="HOGENOM" id="CLU_161438_1_0_6"/>
<organism evidence="3 4">
    <name type="scientific">Teredinibacter turnerae (strain ATCC 39867 / T7901)</name>
    <dbReference type="NCBI Taxonomy" id="377629"/>
    <lineage>
        <taxon>Bacteria</taxon>
        <taxon>Pseudomonadati</taxon>
        <taxon>Pseudomonadota</taxon>
        <taxon>Gammaproteobacteria</taxon>
        <taxon>Cellvibrionales</taxon>
        <taxon>Cellvibrionaceae</taxon>
        <taxon>Teredinibacter</taxon>
    </lineage>
</organism>
<evidence type="ECO:0000256" key="1">
    <source>
        <dbReference type="ARBA" id="ARBA00008460"/>
    </source>
</evidence>
<dbReference type="HAMAP" id="MF_00659">
    <property type="entry name" value="UPF0250"/>
    <property type="match status" value="1"/>
</dbReference>